<evidence type="ECO:0000256" key="2">
    <source>
        <dbReference type="ARBA" id="ARBA00007118"/>
    </source>
</evidence>
<dbReference type="Proteomes" id="UP000003227">
    <property type="component" value="Unassembled WGS sequence"/>
</dbReference>
<keyword evidence="3" id="KW-0285">Flavoprotein</keyword>
<proteinExistence type="inferred from homology"/>
<dbReference type="InterPro" id="IPR000415">
    <property type="entry name" value="Nitroreductase-like"/>
</dbReference>
<evidence type="ECO:0000313" key="8">
    <source>
        <dbReference type="Proteomes" id="UP000003227"/>
    </source>
</evidence>
<dbReference type="CDD" id="cd02136">
    <property type="entry name" value="PnbA_NfnB-like"/>
    <property type="match status" value="1"/>
</dbReference>
<name>D5Q836_CLODI</name>
<comment type="similarity">
    <text evidence="2">Belongs to the nitroreductase family.</text>
</comment>
<dbReference type="HOGENOM" id="CLU_070764_7_0_9"/>
<dbReference type="AlphaFoldDB" id="D5Q836"/>
<dbReference type="Gene3D" id="3.40.109.10">
    <property type="entry name" value="NADH Oxidase"/>
    <property type="match status" value="1"/>
</dbReference>
<evidence type="ECO:0000256" key="4">
    <source>
        <dbReference type="ARBA" id="ARBA00022643"/>
    </source>
</evidence>
<dbReference type="Pfam" id="PF00881">
    <property type="entry name" value="Nitroreductase"/>
    <property type="match status" value="1"/>
</dbReference>
<reference evidence="7 8" key="1">
    <citation type="submission" date="2010-05" db="EMBL/GenBank/DDBJ databases">
        <authorList>
            <person name="Qin X."/>
            <person name="Bachman B."/>
            <person name="Battles P."/>
            <person name="Bell A."/>
            <person name="Bess C."/>
            <person name="Bickham C."/>
            <person name="Chaboub L."/>
            <person name="Chen D."/>
            <person name="Coyle M."/>
            <person name="Deiros D.R."/>
            <person name="Dinh H."/>
            <person name="Forbes L."/>
            <person name="Fowler G."/>
            <person name="Francisco L."/>
            <person name="Fu Q."/>
            <person name="Gubbala S."/>
            <person name="Hale W."/>
            <person name="Han Y."/>
            <person name="Hemphill L."/>
            <person name="Highlander S.K."/>
            <person name="Hirani K."/>
            <person name="Hogues M."/>
            <person name="Jackson L."/>
            <person name="Jakkamsetti A."/>
            <person name="Javaid M."/>
            <person name="Jiang H."/>
            <person name="Korchina V."/>
            <person name="Kovar C."/>
            <person name="Lara F."/>
            <person name="Lee S."/>
            <person name="Mata R."/>
            <person name="Mathew T."/>
            <person name="Moen C."/>
            <person name="Morales K."/>
            <person name="Munidasa M."/>
            <person name="Nazareth L."/>
            <person name="Ngo R."/>
            <person name="Nguyen L."/>
            <person name="Okwuonu G."/>
            <person name="Ongeri F."/>
            <person name="Patil S."/>
            <person name="Petrosino J."/>
            <person name="Pham C."/>
            <person name="Pham P."/>
            <person name="Pu L.-L."/>
            <person name="Puazo M."/>
            <person name="Raj R."/>
            <person name="Reid J."/>
            <person name="Rouhana J."/>
            <person name="Saada N."/>
            <person name="Shang Y."/>
            <person name="Simmons D."/>
            <person name="Thornton R."/>
            <person name="Warren J."/>
            <person name="Weissenberger G."/>
            <person name="Zhang J."/>
            <person name="Zhang L."/>
            <person name="Zhou C."/>
            <person name="Zhu D."/>
            <person name="Muzny D."/>
            <person name="Worley K."/>
            <person name="Gibbs R."/>
        </authorList>
    </citation>
    <scope>NUCLEOTIDE SEQUENCE [LARGE SCALE GENOMIC DNA]</scope>
    <source>
        <strain evidence="7 8">NAP08</strain>
    </source>
</reference>
<accession>D5Q836</accession>
<dbReference type="PANTHER" id="PTHR43673">
    <property type="entry name" value="NAD(P)H NITROREDUCTASE YDGI-RELATED"/>
    <property type="match status" value="1"/>
</dbReference>
<evidence type="ECO:0000256" key="3">
    <source>
        <dbReference type="ARBA" id="ARBA00022630"/>
    </source>
</evidence>
<sequence length="177" mass="19486">MNMKKEALEVLKNRRSIRKFKSNQVSKEELDLVLEAGTYAPTSKGSQEPIIIAVQDEDTVSQLDALNARILNIEKTPHPYYGAPTILLILAPEDALIPVENCSLVAGNLMNAAYAVGLGSCWIHRAKEMFESIEGKELLKKWGLPETLKGVASIALGYPDCPHPKAASRKEGYILRV</sequence>
<keyword evidence="5" id="KW-0560">Oxidoreductase</keyword>
<gene>
    <name evidence="7" type="ORF">HMPREF0220_3070</name>
</gene>
<keyword evidence="4" id="KW-0288">FMN</keyword>
<dbReference type="PANTHER" id="PTHR43673:SF2">
    <property type="entry name" value="NITROREDUCTASE"/>
    <property type="match status" value="1"/>
</dbReference>
<evidence type="ECO:0000313" key="7">
    <source>
        <dbReference type="EMBL" id="EFH05946.1"/>
    </source>
</evidence>
<evidence type="ECO:0000256" key="5">
    <source>
        <dbReference type="ARBA" id="ARBA00023002"/>
    </source>
</evidence>
<dbReference type="EMBL" id="ADNX01000081">
    <property type="protein sequence ID" value="EFH05946.1"/>
    <property type="molecule type" value="Genomic_DNA"/>
</dbReference>
<dbReference type="SUPFAM" id="SSF55469">
    <property type="entry name" value="FMN-dependent nitroreductase-like"/>
    <property type="match status" value="1"/>
</dbReference>
<protein>
    <submittedName>
        <fullName evidence="7">Nitroreductase family protein</fullName>
    </submittedName>
</protein>
<comment type="cofactor">
    <cofactor evidence="1">
        <name>FMN</name>
        <dbReference type="ChEBI" id="CHEBI:58210"/>
    </cofactor>
</comment>
<feature type="domain" description="Nitroreductase" evidence="6">
    <location>
        <begin position="11"/>
        <end position="158"/>
    </location>
</feature>
<comment type="caution">
    <text evidence="7">The sequence shown here is derived from an EMBL/GenBank/DDBJ whole genome shotgun (WGS) entry which is preliminary data.</text>
</comment>
<evidence type="ECO:0000256" key="1">
    <source>
        <dbReference type="ARBA" id="ARBA00001917"/>
    </source>
</evidence>
<dbReference type="GO" id="GO:0016491">
    <property type="term" value="F:oxidoreductase activity"/>
    <property type="evidence" value="ECO:0007669"/>
    <property type="project" value="UniProtKB-KW"/>
</dbReference>
<dbReference type="InterPro" id="IPR029479">
    <property type="entry name" value="Nitroreductase"/>
</dbReference>
<evidence type="ECO:0000259" key="6">
    <source>
        <dbReference type="Pfam" id="PF00881"/>
    </source>
</evidence>
<organism evidence="7 8">
    <name type="scientific">Clostridioides difficile NAP08</name>
    <dbReference type="NCBI Taxonomy" id="525259"/>
    <lineage>
        <taxon>Bacteria</taxon>
        <taxon>Bacillati</taxon>
        <taxon>Bacillota</taxon>
        <taxon>Clostridia</taxon>
        <taxon>Peptostreptococcales</taxon>
        <taxon>Peptostreptococcaceae</taxon>
        <taxon>Clostridioides</taxon>
    </lineage>
</organism>